<dbReference type="PROSITE" id="PS00052">
    <property type="entry name" value="RIBOSOMAL_S7"/>
    <property type="match status" value="1"/>
</dbReference>
<dbReference type="GO" id="GO:0006412">
    <property type="term" value="P:translation"/>
    <property type="evidence" value="ECO:0007669"/>
    <property type="project" value="UniProtKB-UniRule"/>
</dbReference>
<comment type="function">
    <text evidence="7">One of the primary rRNA binding proteins, it binds directly to 16S rRNA where it nucleates assembly of the head domain of the 30S subunit. Is located at the subunit interface close to the decoding center, probably blocks exit of the E-site tRNA.</text>
</comment>
<proteinExistence type="inferred from homology"/>
<keyword evidence="5 7" id="KW-0689">Ribosomal protein</keyword>
<dbReference type="GO" id="GO:0003735">
    <property type="term" value="F:structural constituent of ribosome"/>
    <property type="evidence" value="ECO:0007669"/>
    <property type="project" value="InterPro"/>
</dbReference>
<name>A0A2K9P2G9_9FIRM</name>
<protein>
    <recommendedName>
        <fullName evidence="7">Small ribosomal subunit protein uS7</fullName>
    </recommendedName>
</protein>
<feature type="domain" description="Small ribosomal subunit protein uS7" evidence="9">
    <location>
        <begin position="2"/>
        <end position="149"/>
    </location>
</feature>
<organism evidence="10 11">
    <name type="scientific">Monoglobus pectinilyticus</name>
    <dbReference type="NCBI Taxonomy" id="1981510"/>
    <lineage>
        <taxon>Bacteria</taxon>
        <taxon>Bacillati</taxon>
        <taxon>Bacillota</taxon>
        <taxon>Clostridia</taxon>
        <taxon>Monoglobales</taxon>
        <taxon>Monoglobaceae</taxon>
        <taxon>Monoglobus</taxon>
    </lineage>
</organism>
<dbReference type="GO" id="GO:0019843">
    <property type="term" value="F:rRNA binding"/>
    <property type="evidence" value="ECO:0007669"/>
    <property type="project" value="UniProtKB-UniRule"/>
</dbReference>
<dbReference type="GO" id="GO:0000049">
    <property type="term" value="F:tRNA binding"/>
    <property type="evidence" value="ECO:0007669"/>
    <property type="project" value="UniProtKB-UniRule"/>
</dbReference>
<evidence type="ECO:0000256" key="3">
    <source>
        <dbReference type="ARBA" id="ARBA00022730"/>
    </source>
</evidence>
<dbReference type="SUPFAM" id="SSF47973">
    <property type="entry name" value="Ribosomal protein S7"/>
    <property type="match status" value="1"/>
</dbReference>
<dbReference type="InterPro" id="IPR005717">
    <property type="entry name" value="Ribosomal_uS7_bac/org-type"/>
</dbReference>
<dbReference type="GeneID" id="98062671"/>
<dbReference type="PIRSF" id="PIRSF002122">
    <property type="entry name" value="RPS7p_RPS7a_RPS5e_RPS7o"/>
    <property type="match status" value="1"/>
</dbReference>
<dbReference type="GO" id="GO:0015935">
    <property type="term" value="C:small ribosomal subunit"/>
    <property type="evidence" value="ECO:0007669"/>
    <property type="project" value="InterPro"/>
</dbReference>
<evidence type="ECO:0000313" key="11">
    <source>
        <dbReference type="Proteomes" id="UP000235589"/>
    </source>
</evidence>
<evidence type="ECO:0000256" key="4">
    <source>
        <dbReference type="ARBA" id="ARBA00022884"/>
    </source>
</evidence>
<dbReference type="Pfam" id="PF00177">
    <property type="entry name" value="Ribosomal_S7"/>
    <property type="match status" value="1"/>
</dbReference>
<keyword evidence="4 7" id="KW-0694">RNA-binding</keyword>
<keyword evidence="3 7" id="KW-0699">rRNA-binding</keyword>
<evidence type="ECO:0000313" key="10">
    <source>
        <dbReference type="EMBL" id="AUO19430.1"/>
    </source>
</evidence>
<keyword evidence="11" id="KW-1185">Reference proteome</keyword>
<dbReference type="Gene3D" id="1.10.455.10">
    <property type="entry name" value="Ribosomal protein S7 domain"/>
    <property type="match status" value="1"/>
</dbReference>
<evidence type="ECO:0000256" key="2">
    <source>
        <dbReference type="ARBA" id="ARBA00022555"/>
    </source>
</evidence>
<evidence type="ECO:0000256" key="5">
    <source>
        <dbReference type="ARBA" id="ARBA00022980"/>
    </source>
</evidence>
<evidence type="ECO:0000256" key="7">
    <source>
        <dbReference type="HAMAP-Rule" id="MF_00480"/>
    </source>
</evidence>
<gene>
    <name evidence="7" type="primary">rpsG</name>
    <name evidence="10" type="ORF">B9O19_01269</name>
</gene>
<sequence length="156" mass="17964">MPRRGHIARRDVLPDPMYNSKTVTRLVNNIMLDGKKGVAQRIVYDAFDIIKEKTGKDPVEVFEEAMNSVMPVLEVKARRVGGANYQVPIEVRPERRQTLGLRWITQFSRQRSERTMAERLANELIDATNSTGGAYKKKEDTHRMAEANKAFANFRW</sequence>
<evidence type="ECO:0000256" key="8">
    <source>
        <dbReference type="RuleBase" id="RU003619"/>
    </source>
</evidence>
<dbReference type="HAMAP" id="MF_00480_B">
    <property type="entry name" value="Ribosomal_uS7_B"/>
    <property type="match status" value="1"/>
</dbReference>
<dbReference type="FunFam" id="1.10.455.10:FF:000001">
    <property type="entry name" value="30S ribosomal protein S7"/>
    <property type="match status" value="1"/>
</dbReference>
<dbReference type="InterPro" id="IPR023798">
    <property type="entry name" value="Ribosomal_uS7_dom"/>
</dbReference>
<dbReference type="KEGG" id="mpec:B9O19_01269"/>
<comment type="similarity">
    <text evidence="1 7 8">Belongs to the universal ribosomal protein uS7 family.</text>
</comment>
<dbReference type="CDD" id="cd14869">
    <property type="entry name" value="uS7_Bacteria"/>
    <property type="match status" value="1"/>
</dbReference>
<dbReference type="Proteomes" id="UP000235589">
    <property type="component" value="Chromosome"/>
</dbReference>
<dbReference type="NCBIfam" id="TIGR01029">
    <property type="entry name" value="rpsG_bact"/>
    <property type="match status" value="1"/>
</dbReference>
<dbReference type="RefSeq" id="WP_102365638.1">
    <property type="nucleotide sequence ID" value="NZ_CP020991.1"/>
</dbReference>
<comment type="subunit">
    <text evidence="7">Part of the 30S ribosomal subunit. Contacts proteins S9 and S11.</text>
</comment>
<keyword evidence="2 7" id="KW-0820">tRNA-binding</keyword>
<dbReference type="InterPro" id="IPR020606">
    <property type="entry name" value="Ribosomal_uS7_CS"/>
</dbReference>
<evidence type="ECO:0000256" key="6">
    <source>
        <dbReference type="ARBA" id="ARBA00023274"/>
    </source>
</evidence>
<dbReference type="InterPro" id="IPR036823">
    <property type="entry name" value="Ribosomal_uS7_dom_sf"/>
</dbReference>
<keyword evidence="6 7" id="KW-0687">Ribonucleoprotein</keyword>
<accession>A0A2K9P2G9</accession>
<evidence type="ECO:0000256" key="1">
    <source>
        <dbReference type="ARBA" id="ARBA00007151"/>
    </source>
</evidence>
<dbReference type="OrthoDB" id="9807653at2"/>
<reference evidence="10 11" key="1">
    <citation type="submission" date="2017-04" db="EMBL/GenBank/DDBJ databases">
        <title>Monoglobus pectinilyticus 14 draft genome.</title>
        <authorList>
            <person name="Kim C."/>
            <person name="Rosendale D.I."/>
            <person name="Kelly W.J."/>
            <person name="Tannock G.W."/>
            <person name="Patchett M.L."/>
            <person name="Jordens J.Z."/>
        </authorList>
    </citation>
    <scope>NUCLEOTIDE SEQUENCE [LARGE SCALE GENOMIC DNA]</scope>
    <source>
        <strain evidence="10 11">14</strain>
    </source>
</reference>
<dbReference type="AlphaFoldDB" id="A0A2K9P2G9"/>
<dbReference type="InterPro" id="IPR000235">
    <property type="entry name" value="Ribosomal_uS7"/>
</dbReference>
<evidence type="ECO:0000259" key="9">
    <source>
        <dbReference type="Pfam" id="PF00177"/>
    </source>
</evidence>
<dbReference type="EMBL" id="CP020991">
    <property type="protein sequence ID" value="AUO19430.1"/>
    <property type="molecule type" value="Genomic_DNA"/>
</dbReference>
<dbReference type="PANTHER" id="PTHR11205">
    <property type="entry name" value="RIBOSOMAL PROTEIN S7"/>
    <property type="match status" value="1"/>
</dbReference>